<feature type="domain" description="DUF3592" evidence="2">
    <location>
        <begin position="234"/>
        <end position="320"/>
    </location>
</feature>
<proteinExistence type="predicted"/>
<dbReference type="Pfam" id="PF12158">
    <property type="entry name" value="DUF3592"/>
    <property type="match status" value="2"/>
</dbReference>
<keyword evidence="1" id="KW-1133">Transmembrane helix</keyword>
<feature type="domain" description="DUF3592" evidence="2">
    <location>
        <begin position="399"/>
        <end position="492"/>
    </location>
</feature>
<sequence length="520" mass="54889">MSDERSAEDMRRRGGRALLAGVALAILALSAWSGREWVSSWFATSYEGSVSLLTIDEPDKTRLDQAFEQARKTTQTDARLTIQDADRHFRHGVATVIAPTRSQAIAAAKALSDAMAVTFGDSGPGRLTTEARRVADPLPNGTSATSLTAFAFGAPLVGLIALVLILRGWPGFSKDLPRGAGLLAGTSAALAVAIVILPGWAIMALFGVSFFAALAGKIAYNAHLAQKTALWPSTRGRIVRSGMRTARGAGPDTARVGNLPSIEYVYDVDGVEYRGHRIRAGDIAPDSAEATAAPDRYCVGREGPVYYNPADPKDAVLEQGAPLRTTTAYAGAAGTLLLGVAIVAFFMRIGEVIAWLQPYFPEGAVVQGVLFFGATGLLALAILVSDYRQASAAMRWPKAPGTVIASVAEAHRQLVHRSGSSGGSTVTRWSPVVEFSYSVAGKNYHGARIAFGPAVSGGKEWADAIVARYPQGQSIVASYNPTNPAIAVLEPRVAFKWLSLAITAGFFGAAVVFSGLWRLV</sequence>
<dbReference type="Proteomes" id="UP001287059">
    <property type="component" value="Unassembled WGS sequence"/>
</dbReference>
<name>A0ABU4Y672_9HYPH</name>
<gene>
    <name evidence="3" type="ORF">RFN28_28670</name>
</gene>
<keyword evidence="1" id="KW-0472">Membrane</keyword>
<dbReference type="EMBL" id="JAVIIW010000049">
    <property type="protein sequence ID" value="MDX8482403.1"/>
    <property type="molecule type" value="Genomic_DNA"/>
</dbReference>
<feature type="transmembrane region" description="Helical" evidence="1">
    <location>
        <begin position="147"/>
        <end position="166"/>
    </location>
</feature>
<keyword evidence="4" id="KW-1185">Reference proteome</keyword>
<dbReference type="RefSeq" id="WP_320290499.1">
    <property type="nucleotide sequence ID" value="NZ_JAVIIW010000049.1"/>
</dbReference>
<accession>A0ABU4Y672</accession>
<organism evidence="3 4">
    <name type="scientific">Mesorhizobium album</name>
    <dbReference type="NCBI Taxonomy" id="3072314"/>
    <lineage>
        <taxon>Bacteria</taxon>
        <taxon>Pseudomonadati</taxon>
        <taxon>Pseudomonadota</taxon>
        <taxon>Alphaproteobacteria</taxon>
        <taxon>Hyphomicrobiales</taxon>
        <taxon>Phyllobacteriaceae</taxon>
        <taxon>Mesorhizobium</taxon>
    </lineage>
</organism>
<reference evidence="3 4" key="1">
    <citation type="submission" date="2023-08" db="EMBL/GenBank/DDBJ databases">
        <title>Implementing the SeqCode for naming new Mesorhizobium species isolated from Vachellia karroo root nodules.</title>
        <authorList>
            <person name="Van Lill M."/>
        </authorList>
    </citation>
    <scope>NUCLEOTIDE SEQUENCE [LARGE SCALE GENOMIC DNA]</scope>
    <source>
        <strain evidence="3 4">VK24D</strain>
    </source>
</reference>
<dbReference type="InterPro" id="IPR021994">
    <property type="entry name" value="DUF3592"/>
</dbReference>
<feature type="transmembrane region" description="Helical" evidence="1">
    <location>
        <begin position="178"/>
        <end position="196"/>
    </location>
</feature>
<feature type="transmembrane region" description="Helical" evidence="1">
    <location>
        <begin position="328"/>
        <end position="349"/>
    </location>
</feature>
<evidence type="ECO:0000313" key="3">
    <source>
        <dbReference type="EMBL" id="MDX8482403.1"/>
    </source>
</evidence>
<feature type="transmembrane region" description="Helical" evidence="1">
    <location>
        <begin position="497"/>
        <end position="517"/>
    </location>
</feature>
<evidence type="ECO:0000313" key="4">
    <source>
        <dbReference type="Proteomes" id="UP001287059"/>
    </source>
</evidence>
<evidence type="ECO:0000256" key="1">
    <source>
        <dbReference type="SAM" id="Phobius"/>
    </source>
</evidence>
<feature type="transmembrane region" description="Helical" evidence="1">
    <location>
        <begin position="364"/>
        <end position="385"/>
    </location>
</feature>
<evidence type="ECO:0000259" key="2">
    <source>
        <dbReference type="Pfam" id="PF12158"/>
    </source>
</evidence>
<feature type="transmembrane region" description="Helical" evidence="1">
    <location>
        <begin position="202"/>
        <end position="220"/>
    </location>
</feature>
<protein>
    <submittedName>
        <fullName evidence="3">DUF3592 domain-containing protein</fullName>
    </submittedName>
</protein>
<keyword evidence="1" id="KW-0812">Transmembrane</keyword>
<comment type="caution">
    <text evidence="3">The sequence shown here is derived from an EMBL/GenBank/DDBJ whole genome shotgun (WGS) entry which is preliminary data.</text>
</comment>